<dbReference type="eggNOG" id="COG3386">
    <property type="taxonomic scope" value="Bacteria"/>
</dbReference>
<dbReference type="RefSeq" id="WP_013374558.1">
    <property type="nucleotide sequence ID" value="NC_014623.1"/>
</dbReference>
<proteinExistence type="predicted"/>
<evidence type="ECO:0000313" key="2">
    <source>
        <dbReference type="EMBL" id="ADO69013.1"/>
    </source>
</evidence>
<dbReference type="HOGENOM" id="CLU_902183_0_0_7"/>
<evidence type="ECO:0000256" key="1">
    <source>
        <dbReference type="SAM" id="SignalP"/>
    </source>
</evidence>
<dbReference type="SUPFAM" id="SSF63829">
    <property type="entry name" value="Calcium-dependent phosphotriesterase"/>
    <property type="match status" value="1"/>
</dbReference>
<feature type="chain" id="PRO_5003169778" evidence="1">
    <location>
        <begin position="18"/>
        <end position="293"/>
    </location>
</feature>
<feature type="signal peptide" evidence="1">
    <location>
        <begin position="1"/>
        <end position="17"/>
    </location>
</feature>
<keyword evidence="3" id="KW-1185">Reference proteome</keyword>
<gene>
    <name evidence="2" type="ordered locus">STAUR_1209</name>
</gene>
<reference evidence="2 3" key="1">
    <citation type="journal article" date="2011" name="Mol. Biol. Evol.">
        <title>Comparative genomic analysis of fruiting body formation in Myxococcales.</title>
        <authorList>
            <person name="Huntley S."/>
            <person name="Hamann N."/>
            <person name="Wegener-Feldbrugge S."/>
            <person name="Treuner-Lange A."/>
            <person name="Kube M."/>
            <person name="Reinhardt R."/>
            <person name="Klages S."/>
            <person name="Muller R."/>
            <person name="Ronning C.M."/>
            <person name="Nierman W.C."/>
            <person name="Sogaard-Andersen L."/>
        </authorList>
    </citation>
    <scope>NUCLEOTIDE SEQUENCE [LARGE SCALE GENOMIC DNA]</scope>
    <source>
        <strain evidence="2 3">DW4/3-1</strain>
    </source>
</reference>
<accession>E3FG78</accession>
<dbReference type="EMBL" id="CP002271">
    <property type="protein sequence ID" value="ADO69013.1"/>
    <property type="molecule type" value="Genomic_DNA"/>
</dbReference>
<dbReference type="InterPro" id="IPR011042">
    <property type="entry name" value="6-blade_b-propeller_TolB-like"/>
</dbReference>
<dbReference type="Gene3D" id="2.120.10.30">
    <property type="entry name" value="TolB, C-terminal domain"/>
    <property type="match status" value="1"/>
</dbReference>
<dbReference type="STRING" id="378806.STAUR_1209"/>
<organism evidence="2 3">
    <name type="scientific">Stigmatella aurantiaca (strain DW4/3-1)</name>
    <dbReference type="NCBI Taxonomy" id="378806"/>
    <lineage>
        <taxon>Bacteria</taxon>
        <taxon>Pseudomonadati</taxon>
        <taxon>Myxococcota</taxon>
        <taxon>Myxococcia</taxon>
        <taxon>Myxococcales</taxon>
        <taxon>Cystobacterineae</taxon>
        <taxon>Archangiaceae</taxon>
        <taxon>Stigmatella</taxon>
    </lineage>
</organism>
<dbReference type="Proteomes" id="UP000001351">
    <property type="component" value="Chromosome"/>
</dbReference>
<protein>
    <submittedName>
        <fullName evidence="2">Conserved uncharacterized protein</fullName>
    </submittedName>
</protein>
<dbReference type="KEGG" id="sur:STAUR_1209"/>
<dbReference type="PROSITE" id="PS51257">
    <property type="entry name" value="PROKAR_LIPOPROTEIN"/>
    <property type="match status" value="1"/>
</dbReference>
<name>E3FG78_STIAD</name>
<evidence type="ECO:0000313" key="3">
    <source>
        <dbReference type="Proteomes" id="UP000001351"/>
    </source>
</evidence>
<sequence>MRAAVGAMVLLALCACGSTPGPSGPGPLDRGPKAVSLEADPNGLWWDAASGTLFLADDENNRVLQWTDAGGVSLVADLPPAPANGAGLGNLVRMPDGTLVVVRFGGGTAGDVVFIRPDGSTHKVPGLKPDRRRIGLTLAQDGQLYVTYFVRVSNVNVGSVARLTLEGVEQEVIGALEKPVGVIGVGDALFVSDQLAGKVYRAPLASPQEYTLHADLPSPDLLAVGPGGSLLTGSREGKVFQISPSGEVGVLAAGYQQPRGLAYDAENRRLFIADHDGDTSNGTTHVLQIIPVE</sequence>
<keyword evidence="1" id="KW-0732">Signal</keyword>
<dbReference type="AlphaFoldDB" id="E3FG78"/>
<dbReference type="OrthoDB" id="8897756at2"/>